<feature type="site" description="Increases basicity of active site Tyr" evidence="12">
    <location>
        <position position="119"/>
    </location>
</feature>
<evidence type="ECO:0000256" key="12">
    <source>
        <dbReference type="PIRSR" id="PIRSR601088-4"/>
    </source>
</evidence>
<evidence type="ECO:0000256" key="7">
    <source>
        <dbReference type="ARBA" id="ARBA00023211"/>
    </source>
</evidence>
<evidence type="ECO:0000256" key="6">
    <source>
        <dbReference type="ARBA" id="ARBA00023027"/>
    </source>
</evidence>
<keyword evidence="8" id="KW-0119">Carbohydrate metabolism</keyword>
<keyword evidence="11" id="KW-0533">Nickel</keyword>
<comment type="subunit">
    <text evidence="3">Homotetramer.</text>
</comment>
<keyword evidence="4 11" id="KW-0479">Metal-binding</keyword>
<evidence type="ECO:0000256" key="4">
    <source>
        <dbReference type="ARBA" id="ARBA00022723"/>
    </source>
</evidence>
<evidence type="ECO:0000256" key="2">
    <source>
        <dbReference type="ARBA" id="ARBA00010141"/>
    </source>
</evidence>
<keyword evidence="11" id="KW-0408">Iron</keyword>
<sequence length="462" mass="52179">MRRIGDKVTDIKIAYIGGGSMGWAWNLMSDLANEEQLSGTVRLYDIDKEAAARNEKIGNSLKNHPNAKSQWDYIAVDTLEEALKGADFVIISILPGTFDEMESDVHLPEKYGIYQSVGDTVGPGGHVRALRTIPMFVEFANAIKQWAPEAWVINYTNPMTLCVRTLYEAFPEIKAFGCCHEVFGTQELLKSALADIEGIQAGHRRDIKVNVIGINHFTWLDKATYEGRDLFPIYKKFVDKYYETGFEGTKKGHWMNDFFASANRVKFDLFKRYGIIAAAGDRHLAEFCPPWYLKDPETVRSWMFGLTPVSWRKENLKKRRAKSERLVNGEEPFELKQSGEEGVLQIKALCGLGELVTNVNLPNRGQIANLPIGVVVETNAVFSHNSVRPVQAGSLPPDVLNLVFRHVINQETTLKAALKKDKELGFRAFANDPLVTISINDAWKLYNDMLRNTKKYLPGWDI</sequence>
<gene>
    <name evidence="15" type="ORF">CSTERTH_04015</name>
</gene>
<dbReference type="AlphaFoldDB" id="A0A1B1YBX6"/>
<feature type="binding site" evidence="11">
    <location>
        <position position="179"/>
    </location>
    <ligand>
        <name>Mn(2+)</name>
        <dbReference type="ChEBI" id="CHEBI:29035"/>
    </ligand>
</feature>
<dbReference type="PANTHER" id="PTHR32092:SF2">
    <property type="entry name" value="ALPHA-GALACTURONIDASE"/>
    <property type="match status" value="1"/>
</dbReference>
<keyword evidence="6 13" id="KW-0520">NAD</keyword>
<reference evidence="15 16" key="1">
    <citation type="submission" date="2016-02" db="EMBL/GenBank/DDBJ databases">
        <title>Comparison of Clostridium stercorarium subspecies using comparative genomics and transcriptomics.</title>
        <authorList>
            <person name="Schellenberg J."/>
            <person name="Thallinger G."/>
            <person name="Levin D.B."/>
            <person name="Zhang X."/>
            <person name="Alvare G."/>
            <person name="Fristensky B."/>
            <person name="Sparling R."/>
        </authorList>
    </citation>
    <scope>NUCLEOTIDE SEQUENCE [LARGE SCALE GENOMIC DNA]</scope>
    <source>
        <strain evidence="15 16">DSM 2910</strain>
    </source>
</reference>
<accession>A0A1B1YBX6</accession>
<dbReference type="SUPFAM" id="SSF56327">
    <property type="entry name" value="LDH C-terminal domain-like"/>
    <property type="match status" value="1"/>
</dbReference>
<proteinExistence type="inferred from homology"/>
<evidence type="ECO:0000256" key="9">
    <source>
        <dbReference type="ARBA" id="ARBA00023295"/>
    </source>
</evidence>
<keyword evidence="11" id="KW-0170">Cobalt</keyword>
<evidence type="ECO:0000256" key="1">
    <source>
        <dbReference type="ARBA" id="ARBA00001936"/>
    </source>
</evidence>
<dbReference type="InterPro" id="IPR001088">
    <property type="entry name" value="Glyco_hydro_4"/>
</dbReference>
<dbReference type="EMBL" id="CP014672">
    <property type="protein sequence ID" value="ANW98258.1"/>
    <property type="molecule type" value="Genomic_DNA"/>
</dbReference>
<evidence type="ECO:0000256" key="10">
    <source>
        <dbReference type="PIRSR" id="PIRSR601088-2"/>
    </source>
</evidence>
<comment type="cofactor">
    <cofactor evidence="1">
        <name>Mn(2+)</name>
        <dbReference type="ChEBI" id="CHEBI:29035"/>
    </cofactor>
</comment>
<dbReference type="Pfam" id="PF02056">
    <property type="entry name" value="Glyco_hydro_4"/>
    <property type="match status" value="1"/>
</dbReference>
<evidence type="ECO:0000256" key="5">
    <source>
        <dbReference type="ARBA" id="ARBA00022801"/>
    </source>
</evidence>
<comment type="cofactor">
    <cofactor evidence="13">
        <name>NAD(+)</name>
        <dbReference type="ChEBI" id="CHEBI:57540"/>
    </cofactor>
    <text evidence="13">Binds 1 NAD(+) per subunit.</text>
</comment>
<evidence type="ECO:0000313" key="15">
    <source>
        <dbReference type="EMBL" id="ANW98258.1"/>
    </source>
</evidence>
<feature type="domain" description="Glycosyl hydrolase family 4 C-terminal" evidence="14">
    <location>
        <begin position="211"/>
        <end position="435"/>
    </location>
</feature>
<dbReference type="SUPFAM" id="SSF51735">
    <property type="entry name" value="NAD(P)-binding Rossmann-fold domains"/>
    <property type="match status" value="1"/>
</dbReference>
<dbReference type="PANTHER" id="PTHR32092">
    <property type="entry name" value="6-PHOSPHO-BETA-GLUCOSIDASE-RELATED"/>
    <property type="match status" value="1"/>
</dbReference>
<dbReference type="RefSeq" id="WP_015358538.1">
    <property type="nucleotide sequence ID" value="NZ_CP014672.1"/>
</dbReference>
<dbReference type="Proteomes" id="UP000092971">
    <property type="component" value="Chromosome"/>
</dbReference>
<organism evidence="15 16">
    <name type="scientific">Thermoclostridium stercorarium subsp. thermolacticum DSM 2910</name>
    <dbReference type="NCBI Taxonomy" id="1121336"/>
    <lineage>
        <taxon>Bacteria</taxon>
        <taxon>Bacillati</taxon>
        <taxon>Bacillota</taxon>
        <taxon>Clostridia</taxon>
        <taxon>Eubacteriales</taxon>
        <taxon>Oscillospiraceae</taxon>
        <taxon>Thermoclostridium</taxon>
    </lineage>
</organism>
<dbReference type="Pfam" id="PF11975">
    <property type="entry name" value="Glyco_hydro_4C"/>
    <property type="match status" value="1"/>
</dbReference>
<evidence type="ECO:0000259" key="14">
    <source>
        <dbReference type="Pfam" id="PF11975"/>
    </source>
</evidence>
<comment type="similarity">
    <text evidence="2 13">Belongs to the glycosyl hydrolase 4 family.</text>
</comment>
<evidence type="ECO:0000256" key="3">
    <source>
        <dbReference type="ARBA" id="ARBA00011881"/>
    </source>
</evidence>
<dbReference type="InterPro" id="IPR036291">
    <property type="entry name" value="NAD(P)-bd_dom_sf"/>
</dbReference>
<evidence type="ECO:0000256" key="13">
    <source>
        <dbReference type="RuleBase" id="RU361152"/>
    </source>
</evidence>
<name>A0A1B1YBX6_THEST</name>
<dbReference type="InterPro" id="IPR053715">
    <property type="entry name" value="GH4_Enzyme_sf"/>
</dbReference>
<keyword evidence="7 11" id="KW-0464">Manganese</keyword>
<dbReference type="Gene3D" id="3.90.1820.10">
    <property type="entry name" value="AglA-like glucosidase"/>
    <property type="match status" value="1"/>
</dbReference>
<dbReference type="GO" id="GO:0005975">
    <property type="term" value="P:carbohydrate metabolic process"/>
    <property type="evidence" value="ECO:0007669"/>
    <property type="project" value="InterPro"/>
</dbReference>
<feature type="binding site" evidence="10">
    <location>
        <position position="157"/>
    </location>
    <ligand>
        <name>substrate</name>
    </ligand>
</feature>
<feature type="binding site" evidence="11">
    <location>
        <position position="216"/>
    </location>
    <ligand>
        <name>Mn(2+)</name>
        <dbReference type="ChEBI" id="CHEBI:29035"/>
    </ligand>
</feature>
<evidence type="ECO:0000256" key="11">
    <source>
        <dbReference type="PIRSR" id="PIRSR601088-3"/>
    </source>
</evidence>
<evidence type="ECO:0000313" key="16">
    <source>
        <dbReference type="Proteomes" id="UP000092971"/>
    </source>
</evidence>
<dbReference type="GO" id="GO:0004553">
    <property type="term" value="F:hydrolase activity, hydrolyzing O-glycosyl compounds"/>
    <property type="evidence" value="ECO:0007669"/>
    <property type="project" value="InterPro"/>
</dbReference>
<protein>
    <submittedName>
        <fullName evidence="15">Alpha-glucosidase/alpha-galactosidase</fullName>
    </submittedName>
</protein>
<evidence type="ECO:0000256" key="8">
    <source>
        <dbReference type="ARBA" id="ARBA00023277"/>
    </source>
</evidence>
<dbReference type="OrthoDB" id="9808275at2"/>
<dbReference type="GO" id="GO:0016616">
    <property type="term" value="F:oxidoreductase activity, acting on the CH-OH group of donors, NAD or NADP as acceptor"/>
    <property type="evidence" value="ECO:0007669"/>
    <property type="project" value="InterPro"/>
</dbReference>
<dbReference type="InterPro" id="IPR015955">
    <property type="entry name" value="Lactate_DH/Glyco_Ohase_4_C"/>
</dbReference>
<keyword evidence="9 13" id="KW-0326">Glycosidase</keyword>
<keyword evidence="5 13" id="KW-0378">Hydrolase</keyword>
<dbReference type="InterPro" id="IPR022616">
    <property type="entry name" value="Glyco_hydro_4_C"/>
</dbReference>
<dbReference type="GO" id="GO:0046872">
    <property type="term" value="F:metal ion binding"/>
    <property type="evidence" value="ECO:0007669"/>
    <property type="project" value="UniProtKB-KW"/>
</dbReference>
<dbReference type="PRINTS" id="PR00732">
    <property type="entry name" value="GLHYDRLASE4"/>
</dbReference>